<evidence type="ECO:0000256" key="17">
    <source>
        <dbReference type="PROSITE-ProRule" id="PRU00703"/>
    </source>
</evidence>
<dbReference type="GO" id="GO:0003938">
    <property type="term" value="F:IMP dehydrogenase activity"/>
    <property type="evidence" value="ECO:0007669"/>
    <property type="project" value="UniProtKB-UniRule"/>
</dbReference>
<feature type="binding site" evidence="13">
    <location>
        <position position="247"/>
    </location>
    <ligand>
        <name>NAD(+)</name>
        <dbReference type="ChEBI" id="CHEBI:57540"/>
    </ligand>
</feature>
<evidence type="ECO:0000256" key="14">
    <source>
        <dbReference type="PIRSR" id="PIRSR000130-1"/>
    </source>
</evidence>
<dbReference type="Pfam" id="PF00478">
    <property type="entry name" value="IMPDH"/>
    <property type="match status" value="1"/>
</dbReference>
<evidence type="ECO:0000256" key="6">
    <source>
        <dbReference type="ARBA" id="ARBA00022749"/>
    </source>
</evidence>
<evidence type="ECO:0000256" key="7">
    <source>
        <dbReference type="ARBA" id="ARBA00022755"/>
    </source>
</evidence>
<feature type="binding site" description="in other chain" evidence="13 16">
    <location>
        <position position="304"/>
    </location>
    <ligand>
        <name>K(+)</name>
        <dbReference type="ChEBI" id="CHEBI:29103"/>
        <note>ligand shared between two tetrameric partners</note>
    </ligand>
</feature>
<keyword evidence="11 17" id="KW-0129">CBS domain</keyword>
<protein>
    <recommendedName>
        <fullName evidence="13 19">Inosine-5'-monophosphate dehydrogenase</fullName>
        <shortName evidence="13">IMP dehydrogenase</shortName>
        <shortName evidence="13">IMPD</shortName>
        <shortName evidence="13">IMPDH</shortName>
        <ecNumber evidence="13 19">1.1.1.205</ecNumber>
    </recommendedName>
</protein>
<feature type="active site" description="Thioimidate intermediate" evidence="13 14">
    <location>
        <position position="304"/>
    </location>
</feature>
<feature type="binding site" evidence="13">
    <location>
        <begin position="337"/>
        <end position="339"/>
    </location>
    <ligand>
        <name>IMP</name>
        <dbReference type="ChEBI" id="CHEBI:58053"/>
    </ligand>
</feature>
<evidence type="ECO:0000256" key="2">
    <source>
        <dbReference type="ARBA" id="ARBA00005502"/>
    </source>
</evidence>
<dbReference type="Pfam" id="PF00571">
    <property type="entry name" value="CBS"/>
    <property type="match status" value="2"/>
</dbReference>
<dbReference type="PROSITE" id="PS00487">
    <property type="entry name" value="IMP_DH_GMP_RED"/>
    <property type="match status" value="1"/>
</dbReference>
<keyword evidence="6 13" id="KW-0332">GMP biosynthesis</keyword>
<keyword evidence="9 13" id="KW-0560">Oxidoreductase</keyword>
<feature type="binding site" description="in other chain" evidence="13 16">
    <location>
        <position position="301"/>
    </location>
    <ligand>
        <name>K(+)</name>
        <dbReference type="ChEBI" id="CHEBI:29103"/>
        <note>ligand shared between two tetrameric partners</note>
    </ligand>
</feature>
<dbReference type="CDD" id="cd04601">
    <property type="entry name" value="CBS_pair_IMPDH"/>
    <property type="match status" value="1"/>
</dbReference>
<dbReference type="AlphaFoldDB" id="A0A4R3I853"/>
<evidence type="ECO:0000256" key="18">
    <source>
        <dbReference type="RuleBase" id="RU003927"/>
    </source>
</evidence>
<dbReference type="Gene3D" id="3.20.20.70">
    <property type="entry name" value="Aldolase class I"/>
    <property type="match status" value="1"/>
</dbReference>
<feature type="domain" description="CBS" evidence="20">
    <location>
        <begin position="152"/>
        <end position="213"/>
    </location>
</feature>
<evidence type="ECO:0000313" key="22">
    <source>
        <dbReference type="Proteomes" id="UP000295793"/>
    </source>
</evidence>
<feature type="binding site" evidence="13">
    <location>
        <begin position="384"/>
        <end position="388"/>
    </location>
    <ligand>
        <name>IMP</name>
        <dbReference type="ChEBI" id="CHEBI:58053"/>
    </ligand>
</feature>
<keyword evidence="7 13" id="KW-0658">Purine biosynthesis</keyword>
<dbReference type="GO" id="GO:0000166">
    <property type="term" value="F:nucleotide binding"/>
    <property type="evidence" value="ECO:0007669"/>
    <property type="project" value="UniProtKB-UniRule"/>
</dbReference>
<dbReference type="NCBIfam" id="TIGR01302">
    <property type="entry name" value="IMP_dehydrog"/>
    <property type="match status" value="1"/>
</dbReference>
<evidence type="ECO:0000256" key="3">
    <source>
        <dbReference type="ARBA" id="ARBA00011881"/>
    </source>
</evidence>
<accession>A0A4R3I853</accession>
<dbReference type="GO" id="GO:0046872">
    <property type="term" value="F:metal ion binding"/>
    <property type="evidence" value="ECO:0007669"/>
    <property type="project" value="UniProtKB-UniRule"/>
</dbReference>
<dbReference type="HAMAP" id="MF_01964">
    <property type="entry name" value="IMPDH"/>
    <property type="match status" value="1"/>
</dbReference>
<dbReference type="InterPro" id="IPR013785">
    <property type="entry name" value="Aldolase_TIM"/>
</dbReference>
<feature type="binding site" evidence="13">
    <location>
        <begin position="360"/>
        <end position="361"/>
    </location>
    <ligand>
        <name>IMP</name>
        <dbReference type="ChEBI" id="CHEBI:58053"/>
    </ligand>
</feature>
<dbReference type="CDD" id="cd00381">
    <property type="entry name" value="IMPDH"/>
    <property type="match status" value="1"/>
</dbReference>
<dbReference type="PANTHER" id="PTHR11911">
    <property type="entry name" value="INOSINE-5-MONOPHOSPHATE DEHYDROGENASE RELATED"/>
    <property type="match status" value="1"/>
</dbReference>
<evidence type="ECO:0000256" key="4">
    <source>
        <dbReference type="ARBA" id="ARBA00022723"/>
    </source>
</evidence>
<comment type="caution">
    <text evidence="13">Lacks conserved residue(s) required for the propagation of feature annotation.</text>
</comment>
<comment type="cofactor">
    <cofactor evidence="1 13">
        <name>K(+)</name>
        <dbReference type="ChEBI" id="CHEBI:29103"/>
    </cofactor>
</comment>
<feature type="domain" description="CBS" evidence="20">
    <location>
        <begin position="93"/>
        <end position="148"/>
    </location>
</feature>
<evidence type="ECO:0000256" key="10">
    <source>
        <dbReference type="ARBA" id="ARBA00023027"/>
    </source>
</evidence>
<feature type="binding site" evidence="13">
    <location>
        <position position="473"/>
    </location>
    <ligand>
        <name>K(+)</name>
        <dbReference type="ChEBI" id="CHEBI:29103"/>
        <note>ligand shared between two tetrameric partners</note>
    </ligand>
</feature>
<proteinExistence type="inferred from homology"/>
<evidence type="ECO:0000256" key="8">
    <source>
        <dbReference type="ARBA" id="ARBA00022958"/>
    </source>
</evidence>
<keyword evidence="4 13" id="KW-0479">Metal-binding</keyword>
<dbReference type="InterPro" id="IPR046342">
    <property type="entry name" value="CBS_dom_sf"/>
</dbReference>
<comment type="function">
    <text evidence="13">Catalyzes the conversion of inosine 5'-phosphate (IMP) to xanthosine 5'-phosphate (XMP), the first committed and rate-limiting step in the de novo synthesis of guanine nucleotides, and therefore plays an important role in the regulation of cell growth.</text>
</comment>
<evidence type="ECO:0000256" key="9">
    <source>
        <dbReference type="ARBA" id="ARBA00023002"/>
    </source>
</evidence>
<dbReference type="SUPFAM" id="SSF51412">
    <property type="entry name" value="Inosine monophosphate dehydrogenase (IMPDH)"/>
    <property type="match status" value="1"/>
</dbReference>
<evidence type="ECO:0000259" key="20">
    <source>
        <dbReference type="PROSITE" id="PS51371"/>
    </source>
</evidence>
<feature type="binding site" evidence="13">
    <location>
        <position position="472"/>
    </location>
    <ligand>
        <name>K(+)</name>
        <dbReference type="ChEBI" id="CHEBI:29103"/>
        <note>ligand shared between two tetrameric partners</note>
    </ligand>
</feature>
<name>A0A4R3I853_9GAMM</name>
<dbReference type="InterPro" id="IPR001093">
    <property type="entry name" value="IMP_DH_GMPRt"/>
</dbReference>
<evidence type="ECO:0000256" key="11">
    <source>
        <dbReference type="ARBA" id="ARBA00023122"/>
    </source>
</evidence>
<evidence type="ECO:0000256" key="12">
    <source>
        <dbReference type="ARBA" id="ARBA00048028"/>
    </source>
</evidence>
<dbReference type="GO" id="GO:0006183">
    <property type="term" value="P:GTP biosynthetic process"/>
    <property type="evidence" value="ECO:0007669"/>
    <property type="project" value="TreeGrafter"/>
</dbReference>
<dbReference type="GO" id="GO:0006177">
    <property type="term" value="P:GMP biosynthetic process"/>
    <property type="evidence" value="ECO:0007669"/>
    <property type="project" value="UniProtKB-UniRule"/>
</dbReference>
<evidence type="ECO:0000256" key="1">
    <source>
        <dbReference type="ARBA" id="ARBA00001958"/>
    </source>
</evidence>
<keyword evidence="10 13" id="KW-0520">NAD</keyword>
<comment type="similarity">
    <text evidence="2 13 18">Belongs to the IMPDH/GMPR family.</text>
</comment>
<dbReference type="PIRSF" id="PIRSF000130">
    <property type="entry name" value="IMPDH"/>
    <property type="match status" value="1"/>
</dbReference>
<dbReference type="InterPro" id="IPR005990">
    <property type="entry name" value="IMP_DH"/>
</dbReference>
<feature type="active site" description="Proton acceptor" evidence="13 14">
    <location>
        <position position="402"/>
    </location>
</feature>
<dbReference type="Proteomes" id="UP000295793">
    <property type="component" value="Unassembled WGS sequence"/>
</dbReference>
<evidence type="ECO:0000256" key="13">
    <source>
        <dbReference type="HAMAP-Rule" id="MF_01964"/>
    </source>
</evidence>
<evidence type="ECO:0000256" key="16">
    <source>
        <dbReference type="PIRSR" id="PIRSR000130-4"/>
    </source>
</evidence>
<feature type="binding site" description="in other chain" evidence="13 16">
    <location>
        <position position="299"/>
    </location>
    <ligand>
        <name>K(+)</name>
        <dbReference type="ChEBI" id="CHEBI:29103"/>
        <note>ligand shared between two tetrameric partners</note>
    </ligand>
</feature>
<comment type="subunit">
    <text evidence="3 13">Homotetramer.</text>
</comment>
<keyword evidence="22" id="KW-1185">Reference proteome</keyword>
<dbReference type="PROSITE" id="PS51371">
    <property type="entry name" value="CBS"/>
    <property type="match status" value="2"/>
</dbReference>
<keyword evidence="8 13" id="KW-0630">Potassium</keyword>
<dbReference type="EMBL" id="SLZR01000004">
    <property type="protein sequence ID" value="TCS42001.1"/>
    <property type="molecule type" value="Genomic_DNA"/>
</dbReference>
<comment type="activity regulation">
    <text evidence="13">Mycophenolic acid (MPA) is a non-competitive inhibitor that prevents formation of the closed enzyme conformation by binding to the same site as the amobile flap. In contrast, mizoribine monophosphate (MZP) is a competitive inhibitor that induces the closed conformation. MPA is a potent inhibitor of mammalian IMPDHs but a poor inhibitor of the bacterial enzymes. MZP is a more potent inhibitor of bacterial IMPDH.</text>
</comment>
<comment type="catalytic activity">
    <reaction evidence="12 13 19">
        <text>IMP + NAD(+) + H2O = XMP + NADH + H(+)</text>
        <dbReference type="Rhea" id="RHEA:11708"/>
        <dbReference type="ChEBI" id="CHEBI:15377"/>
        <dbReference type="ChEBI" id="CHEBI:15378"/>
        <dbReference type="ChEBI" id="CHEBI:57464"/>
        <dbReference type="ChEBI" id="CHEBI:57540"/>
        <dbReference type="ChEBI" id="CHEBI:57945"/>
        <dbReference type="ChEBI" id="CHEBI:58053"/>
        <dbReference type="EC" id="1.1.1.205"/>
    </reaction>
</comment>
<dbReference type="EC" id="1.1.1.205" evidence="13 19"/>
<dbReference type="UniPathway" id="UPA00601">
    <property type="reaction ID" value="UER00295"/>
</dbReference>
<dbReference type="OrthoDB" id="9805398at2"/>
<feature type="binding site" evidence="15">
    <location>
        <begin position="247"/>
        <end position="249"/>
    </location>
    <ligand>
        <name>NAD(+)</name>
        <dbReference type="ChEBI" id="CHEBI:57540"/>
    </ligand>
</feature>
<evidence type="ECO:0000256" key="5">
    <source>
        <dbReference type="ARBA" id="ARBA00022737"/>
    </source>
</evidence>
<dbReference type="SUPFAM" id="SSF54631">
    <property type="entry name" value="CBS-domain pair"/>
    <property type="match status" value="1"/>
</dbReference>
<feature type="binding site" evidence="13">
    <location>
        <position position="471"/>
    </location>
    <ligand>
        <name>K(+)</name>
        <dbReference type="ChEBI" id="CHEBI:29103"/>
        <note>ligand shared between two tetrameric partners</note>
    </ligand>
</feature>
<feature type="binding site" evidence="13">
    <location>
        <position position="302"/>
    </location>
    <ligand>
        <name>IMP</name>
        <dbReference type="ChEBI" id="CHEBI:58053"/>
    </ligand>
</feature>
<dbReference type="SMART" id="SM01240">
    <property type="entry name" value="IMPDH"/>
    <property type="match status" value="1"/>
</dbReference>
<feature type="binding site" evidence="13 15">
    <location>
        <begin position="297"/>
        <end position="299"/>
    </location>
    <ligand>
        <name>NAD(+)</name>
        <dbReference type="ChEBI" id="CHEBI:57540"/>
    </ligand>
</feature>
<dbReference type="SMART" id="SM00116">
    <property type="entry name" value="CBS"/>
    <property type="match status" value="2"/>
</dbReference>
<gene>
    <name evidence="13" type="primary">guaB</name>
    <name evidence="21" type="ORF">BCF53_104105</name>
</gene>
<keyword evidence="5" id="KW-0677">Repeat</keyword>
<sequence>MLRIAQTAYTFDDVLLVPGHSEVLPKDVSLKTKVSRNITLNIPLVSAAMDTVTESRLAIAMAQEGGIGIIHKNMTIEQQAHQVRLVKKYEAGVVRDPITIASDATIRELINLTSLHNISGVPVLENGDLVGIVTSRDVRFEKNLDAKVSAIMTTKEKLVTVKEGDSADVVRDLLHEHRIEKVLVVDDNFKLTGMMTVKDINKAKTYPNACKDVNGSLRVGAAVGTGADTPDRVEALVNAGVDVIVVDTAHGHSKGVIDRVRWVKETFPQVDVIGGNIATAAAAKDLAEAGADGVKVGIGPGSICTTRIVAGVGVPQISAVANVAEALEPYGIPLIADGGIRFSGDIAKAIVAGAYAVMAGGMFAGTDESPGEVELFQGRSYKSYRGMGSMGAMSQKQGSSDRYFQAVESGVEKLVPEGIEGRIAVKGPMGAVVHQQIGGLRAAMGYTGCKSIEEMRTIPEFVQITGAGMKESHVHDVQITKEAPNYRMG</sequence>
<comment type="pathway">
    <text evidence="13 19">Purine metabolism; XMP biosynthesis via de novo pathway; XMP from IMP: step 1/1.</text>
</comment>
<evidence type="ECO:0000256" key="19">
    <source>
        <dbReference type="RuleBase" id="RU003928"/>
    </source>
</evidence>
<dbReference type="FunFam" id="3.20.20.70:FF:000003">
    <property type="entry name" value="GMP reductase"/>
    <property type="match status" value="1"/>
</dbReference>
<dbReference type="PANTHER" id="PTHR11911:SF111">
    <property type="entry name" value="INOSINE-5'-MONOPHOSPHATE DEHYDROGENASE"/>
    <property type="match status" value="1"/>
</dbReference>
<feature type="binding site" evidence="13">
    <location>
        <position position="417"/>
    </location>
    <ligand>
        <name>IMP</name>
        <dbReference type="ChEBI" id="CHEBI:58053"/>
    </ligand>
</feature>
<reference evidence="21 22" key="1">
    <citation type="submission" date="2019-03" db="EMBL/GenBank/DDBJ databases">
        <title>Genomic Encyclopedia of Archaeal and Bacterial Type Strains, Phase II (KMG-II): from individual species to whole genera.</title>
        <authorList>
            <person name="Goeker M."/>
        </authorList>
    </citation>
    <scope>NUCLEOTIDE SEQUENCE [LARGE SCALE GENOMIC DNA]</scope>
    <source>
        <strain evidence="21 22">DSM 15388</strain>
    </source>
</reference>
<dbReference type="InterPro" id="IPR000644">
    <property type="entry name" value="CBS_dom"/>
</dbReference>
<evidence type="ECO:0000256" key="15">
    <source>
        <dbReference type="PIRSR" id="PIRSR000130-3"/>
    </source>
</evidence>
<evidence type="ECO:0000313" key="21">
    <source>
        <dbReference type="EMBL" id="TCS42001.1"/>
    </source>
</evidence>
<comment type="caution">
    <text evidence="21">The sequence shown here is derived from an EMBL/GenBank/DDBJ whole genome shotgun (WGS) entry which is preliminary data.</text>
</comment>
<organism evidence="21 22">
    <name type="scientific">Reinekea marinisedimentorum</name>
    <dbReference type="NCBI Taxonomy" id="230495"/>
    <lineage>
        <taxon>Bacteria</taxon>
        <taxon>Pseudomonadati</taxon>
        <taxon>Pseudomonadota</taxon>
        <taxon>Gammaproteobacteria</taxon>
        <taxon>Oceanospirillales</taxon>
        <taxon>Saccharospirillaceae</taxon>
        <taxon>Reinekea</taxon>
    </lineage>
</organism>
<dbReference type="InterPro" id="IPR015875">
    <property type="entry name" value="IMP_DH/GMP_Rdtase_CS"/>
</dbReference>
<dbReference type="RefSeq" id="WP_132700758.1">
    <property type="nucleotide sequence ID" value="NZ_SLZR01000004.1"/>
</dbReference>